<reference evidence="2" key="1">
    <citation type="journal article" date="2015" name="PLoS Genet.">
        <title>Genome Sequence and Transcriptome Analyses of Chrysochromulina tobin: Metabolic Tools for Enhanced Algal Fitness in the Prominent Order Prymnesiales (Haptophyceae).</title>
        <authorList>
            <person name="Hovde B.T."/>
            <person name="Deodato C.R."/>
            <person name="Hunsperger H.M."/>
            <person name="Ryken S.A."/>
            <person name="Yost W."/>
            <person name="Jha R.K."/>
            <person name="Patterson J."/>
            <person name="Monnat R.J. Jr."/>
            <person name="Barlow S.B."/>
            <person name="Starkenburg S.R."/>
            <person name="Cattolico R.A."/>
        </authorList>
    </citation>
    <scope>NUCLEOTIDE SEQUENCE</scope>
    <source>
        <strain evidence="2">CCMP291</strain>
    </source>
</reference>
<dbReference type="Pfam" id="PF15114">
    <property type="entry name" value="UPF0640"/>
    <property type="match status" value="1"/>
</dbReference>
<dbReference type="EMBL" id="JWZX01001696">
    <property type="protein sequence ID" value="KOO32734.1"/>
    <property type="molecule type" value="Genomic_DNA"/>
</dbReference>
<name>A0A0M0K1P4_9EUKA</name>
<protein>
    <submittedName>
        <fullName evidence="1">Uncharacterized protein</fullName>
    </submittedName>
</protein>
<proteinExistence type="predicted"/>
<dbReference type="InterPro" id="IPR028183">
    <property type="entry name" value="UQCC5"/>
</dbReference>
<comment type="caution">
    <text evidence="1">The sequence shown here is derived from an EMBL/GenBank/DDBJ whole genome shotgun (WGS) entry which is preliminary data.</text>
</comment>
<dbReference type="Proteomes" id="UP000037460">
    <property type="component" value="Unassembled WGS sequence"/>
</dbReference>
<accession>A0A0M0K1P4</accession>
<sequence>MHGRASNPFAGMKKPKAAAAATADGPMGTFCMHWMGIPASHALRLVTLGLAAGAFLETFMIKVWIGQTNFYEVVKKKEAEKRAAARIEQAEGAEPSFGAIVRQQWEARKRELQKKGQEGS</sequence>
<evidence type="ECO:0000313" key="1">
    <source>
        <dbReference type="EMBL" id="KOO32734.1"/>
    </source>
</evidence>
<organism evidence="1 2">
    <name type="scientific">Chrysochromulina tobinii</name>
    <dbReference type="NCBI Taxonomy" id="1460289"/>
    <lineage>
        <taxon>Eukaryota</taxon>
        <taxon>Haptista</taxon>
        <taxon>Haptophyta</taxon>
        <taxon>Prymnesiophyceae</taxon>
        <taxon>Prymnesiales</taxon>
        <taxon>Chrysochromulinaceae</taxon>
        <taxon>Chrysochromulina</taxon>
    </lineage>
</organism>
<evidence type="ECO:0000313" key="2">
    <source>
        <dbReference type="Proteomes" id="UP000037460"/>
    </source>
</evidence>
<gene>
    <name evidence="1" type="ORF">Ctob_013700</name>
</gene>
<keyword evidence="2" id="KW-1185">Reference proteome</keyword>
<dbReference type="AlphaFoldDB" id="A0A0M0K1P4"/>